<evidence type="ECO:0000313" key="1">
    <source>
        <dbReference type="EMBL" id="SEA61531.1"/>
    </source>
</evidence>
<dbReference type="InterPro" id="IPR008928">
    <property type="entry name" value="6-hairpin_glycosidase_sf"/>
</dbReference>
<sequence length="735" mass="82111">MNGLSPWAVSASAELAEASEALYQKQARDFNFTVYCTIDSVWISVSMLKGGSMAFRAAYSPGATLRVNQLRESGTGCLLELSSEIGVFKVSVDINEDGSHPVLRYSTVLKPEKDLFIPFWPRDIIATGKNGNAKHISGKVHASQVGTRSGMIYMSMTKPKSASVLYLQNLTALGDYCQQTETSAGDTVGGSWPEMGFSLPPTTKEPLQAGKEISISDAFVAFDTALPADEAAMVRQYLDLLARVYLLLPKPQTVYQPWPDILDKGLKDLLENAGCMSQVGDNAYFNAYVSDYETPPEIMVQLAVLLPLLDYVEWSGNELDIMQTIKKGLPQFFDKDICTIMRWLPAAEGKLKGEEEQKLPKVMDSWYLHHPLLNLSRLALKGDGVAKDLFLGSIDYAIKVAKHFNYKWPVFYKMDTLEVLKAETAEGKGGEKDVAGLYAHVMIQAWELTGQRRFLNEAEKAAKTLVGYGFEIFYQANNTAFSAGALLRLYKITGNELYLNLSYMCLAGIFKNVQLWDCNYGYGKNLPTFFALFPLNDAPYTAVYEEQEVFCALHDYLKHSHDVDILTSVRLLIAEYIRFLVNRAAYYYPSMLPEEMLEKEAKVGEVNKNLWIALEDLHDGWEKSGAVGQEVYGAGNAFGILPRHYFQIPNEDFYVFVDYPTSGFNAGKKKKVNFKVLGDDQLTCRLMLVKKGKEKLPDLKVAYKGEKEPVKGKSVKGGNIAYELKGNSAIEISWQ</sequence>
<proteinExistence type="predicted"/>
<accession>A0A1H4CM44</accession>
<protein>
    <submittedName>
        <fullName evidence="1">Uncharacterized protein</fullName>
    </submittedName>
</protein>
<gene>
    <name evidence="1" type="ORF">SAMN05443550_104105</name>
</gene>
<reference evidence="1 2" key="1">
    <citation type="submission" date="2016-10" db="EMBL/GenBank/DDBJ databases">
        <authorList>
            <person name="de Groot N.N."/>
        </authorList>
    </citation>
    <scope>NUCLEOTIDE SEQUENCE [LARGE SCALE GENOMIC DNA]</scope>
    <source>
        <strain evidence="1 2">DSM 19033</strain>
    </source>
</reference>
<dbReference type="EMBL" id="FNRA01000004">
    <property type="protein sequence ID" value="SEA61531.1"/>
    <property type="molecule type" value="Genomic_DNA"/>
</dbReference>
<dbReference type="AlphaFoldDB" id="A0A1H4CM44"/>
<evidence type="ECO:0000313" key="2">
    <source>
        <dbReference type="Proteomes" id="UP000198850"/>
    </source>
</evidence>
<dbReference type="GO" id="GO:0005975">
    <property type="term" value="P:carbohydrate metabolic process"/>
    <property type="evidence" value="ECO:0007669"/>
    <property type="project" value="InterPro"/>
</dbReference>
<keyword evidence="2" id="KW-1185">Reference proteome</keyword>
<dbReference type="OrthoDB" id="7520791at2"/>
<organism evidence="1 2">
    <name type="scientific">Pedobacter hartonius</name>
    <dbReference type="NCBI Taxonomy" id="425514"/>
    <lineage>
        <taxon>Bacteria</taxon>
        <taxon>Pseudomonadati</taxon>
        <taxon>Bacteroidota</taxon>
        <taxon>Sphingobacteriia</taxon>
        <taxon>Sphingobacteriales</taxon>
        <taxon>Sphingobacteriaceae</taxon>
        <taxon>Pedobacter</taxon>
    </lineage>
</organism>
<name>A0A1H4CM44_9SPHI</name>
<dbReference type="RefSeq" id="WP_090556253.1">
    <property type="nucleotide sequence ID" value="NZ_FNRA01000004.1"/>
</dbReference>
<dbReference type="Proteomes" id="UP000198850">
    <property type="component" value="Unassembled WGS sequence"/>
</dbReference>
<dbReference type="SUPFAM" id="SSF48208">
    <property type="entry name" value="Six-hairpin glycosidases"/>
    <property type="match status" value="1"/>
</dbReference>